<protein>
    <submittedName>
        <fullName evidence="1">Putative secreted protein</fullName>
    </submittedName>
</protein>
<proteinExistence type="predicted"/>
<accession>A0A2M4D5I9</accession>
<evidence type="ECO:0000313" key="1">
    <source>
        <dbReference type="EMBL" id="MBW72823.1"/>
    </source>
</evidence>
<dbReference type="AlphaFoldDB" id="A0A2M4D5I9"/>
<reference evidence="1" key="1">
    <citation type="submission" date="2018-01" db="EMBL/GenBank/DDBJ databases">
        <title>An insight into the sialome of Amazonian anophelines.</title>
        <authorList>
            <person name="Ribeiro J.M."/>
            <person name="Scarpassa V."/>
            <person name="Calvo E."/>
        </authorList>
    </citation>
    <scope>NUCLEOTIDE SEQUENCE</scope>
</reference>
<dbReference type="EMBL" id="GGFL01008645">
    <property type="protein sequence ID" value="MBW72823.1"/>
    <property type="molecule type" value="Transcribed_RNA"/>
</dbReference>
<organism evidence="1">
    <name type="scientific">Anopheles darlingi</name>
    <name type="common">Mosquito</name>
    <dbReference type="NCBI Taxonomy" id="43151"/>
    <lineage>
        <taxon>Eukaryota</taxon>
        <taxon>Metazoa</taxon>
        <taxon>Ecdysozoa</taxon>
        <taxon>Arthropoda</taxon>
        <taxon>Hexapoda</taxon>
        <taxon>Insecta</taxon>
        <taxon>Pterygota</taxon>
        <taxon>Neoptera</taxon>
        <taxon>Endopterygota</taxon>
        <taxon>Diptera</taxon>
        <taxon>Nematocera</taxon>
        <taxon>Culicoidea</taxon>
        <taxon>Culicidae</taxon>
        <taxon>Anophelinae</taxon>
        <taxon>Anopheles</taxon>
    </lineage>
</organism>
<name>A0A2M4D5I9_ANODA</name>
<sequence length="74" mass="8437">MLWWFRALIALPDPITSIRGKRRVFVATPRWRYTINQPLLPASRCVVELNGQNACSTPMPPPRAAHSLVKVDVR</sequence>